<dbReference type="Pfam" id="PF00420">
    <property type="entry name" value="Oxidored_q2"/>
    <property type="match status" value="1"/>
</dbReference>
<reference evidence="13 14" key="1">
    <citation type="submission" date="2016-03" db="EMBL/GenBank/DDBJ databases">
        <title>Complete genome sequence of Shewanella psychrophila WP2, a deep sea bacterium isolated from west Pacific sediment.</title>
        <authorList>
            <person name="Xu G."/>
            <person name="Jian H."/>
        </authorList>
    </citation>
    <scope>NUCLEOTIDE SEQUENCE [LARGE SCALE GENOMIC DNA]</scope>
    <source>
        <strain evidence="13 14">WP2</strain>
    </source>
</reference>
<comment type="similarity">
    <text evidence="3 12">Belongs to the complex I subunit 4L family.</text>
</comment>
<evidence type="ECO:0000256" key="11">
    <source>
        <dbReference type="ARBA" id="ARBA00023136"/>
    </source>
</evidence>
<keyword evidence="6 12" id="KW-0874">Quinone</keyword>
<evidence type="ECO:0000313" key="13">
    <source>
        <dbReference type="EMBL" id="AQS38682.1"/>
    </source>
</evidence>
<dbReference type="Gene3D" id="1.10.287.3510">
    <property type="match status" value="1"/>
</dbReference>
<keyword evidence="10 12" id="KW-0830">Ubiquinone</keyword>
<sequence length="100" mass="10987">MIEITWILVLSGTLFAIGLFGLLSRRNLLFMLISLEIMLNGVALIFVAASSLHGNVDGQLMYLFILTLAASEVAVGLALVIHIYRQQQDLDVDKLTKLKG</sequence>
<keyword evidence="12" id="KW-1003">Cell membrane</keyword>
<accession>A0A1S6HT60</accession>
<dbReference type="InterPro" id="IPR001133">
    <property type="entry name" value="NADH_UbQ_OxRdtase_chain4L/K"/>
</dbReference>
<evidence type="ECO:0000256" key="4">
    <source>
        <dbReference type="ARBA" id="ARBA00022448"/>
    </source>
</evidence>
<dbReference type="OrthoDB" id="9801357at2"/>
<keyword evidence="5 12" id="KW-0812">Transmembrane</keyword>
<dbReference type="PANTHER" id="PTHR11434:SF16">
    <property type="entry name" value="NADH-UBIQUINONE OXIDOREDUCTASE CHAIN 4L"/>
    <property type="match status" value="1"/>
</dbReference>
<evidence type="ECO:0000313" key="14">
    <source>
        <dbReference type="Proteomes" id="UP000189545"/>
    </source>
</evidence>
<comment type="subcellular location">
    <subcellularLocation>
        <location evidence="12">Cell membrane</location>
        <topology evidence="12">Multi-pass membrane protein</topology>
    </subcellularLocation>
    <subcellularLocation>
        <location evidence="2">Membrane</location>
        <topology evidence="2">Multi-pass membrane protein</topology>
    </subcellularLocation>
</comment>
<evidence type="ECO:0000256" key="10">
    <source>
        <dbReference type="ARBA" id="ARBA00023075"/>
    </source>
</evidence>
<dbReference type="GO" id="GO:0042773">
    <property type="term" value="P:ATP synthesis coupled electron transport"/>
    <property type="evidence" value="ECO:0007669"/>
    <property type="project" value="InterPro"/>
</dbReference>
<evidence type="ECO:0000256" key="7">
    <source>
        <dbReference type="ARBA" id="ARBA00022967"/>
    </source>
</evidence>
<dbReference type="GO" id="GO:0005886">
    <property type="term" value="C:plasma membrane"/>
    <property type="evidence" value="ECO:0007669"/>
    <property type="project" value="UniProtKB-SubCell"/>
</dbReference>
<comment type="function">
    <text evidence="1 12">NDH-1 shuttles electrons from NADH, via FMN and iron-sulfur (Fe-S) centers, to quinones in the respiratory chain. The immediate electron acceptor for the enzyme in this species is believed to be ubiquinone. Couples the redox reaction to proton translocation (for every two electrons transferred, four hydrogen ions are translocated across the cytoplasmic membrane), and thus conserves the redox energy in a proton gradient.</text>
</comment>
<dbReference type="KEGG" id="spsw:Sps_03555"/>
<proteinExistence type="inferred from homology"/>
<dbReference type="EC" id="7.1.1.-" evidence="12"/>
<feature type="transmembrane region" description="Helical" evidence="12">
    <location>
        <begin position="28"/>
        <end position="49"/>
    </location>
</feature>
<keyword evidence="14" id="KW-1185">Reference proteome</keyword>
<evidence type="ECO:0000256" key="9">
    <source>
        <dbReference type="ARBA" id="ARBA00023027"/>
    </source>
</evidence>
<evidence type="ECO:0000256" key="8">
    <source>
        <dbReference type="ARBA" id="ARBA00022989"/>
    </source>
</evidence>
<dbReference type="NCBIfam" id="NF004320">
    <property type="entry name" value="PRK05715.1-2"/>
    <property type="match status" value="1"/>
</dbReference>
<dbReference type="GO" id="GO:0050136">
    <property type="term" value="F:NADH dehydrogenase (quinone) (non-electrogenic) activity"/>
    <property type="evidence" value="ECO:0007669"/>
    <property type="project" value="UniProtKB-UniRule"/>
</dbReference>
<dbReference type="GO" id="GO:0048038">
    <property type="term" value="F:quinone binding"/>
    <property type="evidence" value="ECO:0007669"/>
    <property type="project" value="UniProtKB-KW"/>
</dbReference>
<comment type="catalytic activity">
    <reaction evidence="12">
        <text>a quinone + NADH + 5 H(+)(in) = a quinol + NAD(+) + 4 H(+)(out)</text>
        <dbReference type="Rhea" id="RHEA:57888"/>
        <dbReference type="ChEBI" id="CHEBI:15378"/>
        <dbReference type="ChEBI" id="CHEBI:24646"/>
        <dbReference type="ChEBI" id="CHEBI:57540"/>
        <dbReference type="ChEBI" id="CHEBI:57945"/>
        <dbReference type="ChEBI" id="CHEBI:132124"/>
    </reaction>
</comment>
<keyword evidence="4 12" id="KW-0813">Transport</keyword>
<feature type="transmembrane region" description="Helical" evidence="12">
    <location>
        <begin position="61"/>
        <end position="84"/>
    </location>
</feature>
<keyword evidence="13" id="KW-0560">Oxidoreductase</keyword>
<evidence type="ECO:0000256" key="1">
    <source>
        <dbReference type="ARBA" id="ARBA00002378"/>
    </source>
</evidence>
<dbReference type="GO" id="GO:0030964">
    <property type="term" value="C:NADH dehydrogenase complex"/>
    <property type="evidence" value="ECO:0007669"/>
    <property type="project" value="TreeGrafter"/>
</dbReference>
<keyword evidence="8 12" id="KW-1133">Transmembrane helix</keyword>
<evidence type="ECO:0000256" key="6">
    <source>
        <dbReference type="ARBA" id="ARBA00022719"/>
    </source>
</evidence>
<feature type="transmembrane region" description="Helical" evidence="12">
    <location>
        <begin position="6"/>
        <end position="23"/>
    </location>
</feature>
<evidence type="ECO:0000256" key="12">
    <source>
        <dbReference type="HAMAP-Rule" id="MF_01456"/>
    </source>
</evidence>
<protein>
    <recommendedName>
        <fullName evidence="12">NADH-quinone oxidoreductase subunit K</fullName>
        <ecNumber evidence="12">7.1.1.-</ecNumber>
    </recommendedName>
    <alternativeName>
        <fullName evidence="12">NADH dehydrogenase I subunit K</fullName>
    </alternativeName>
    <alternativeName>
        <fullName evidence="12">NDH-1 subunit K</fullName>
    </alternativeName>
</protein>
<dbReference type="RefSeq" id="WP_077753692.1">
    <property type="nucleotide sequence ID" value="NZ_CP014782.1"/>
</dbReference>
<dbReference type="STRING" id="225848.Sps_03555"/>
<evidence type="ECO:0000256" key="5">
    <source>
        <dbReference type="ARBA" id="ARBA00022692"/>
    </source>
</evidence>
<keyword evidence="7 12" id="KW-1278">Translocase</keyword>
<dbReference type="FunFam" id="1.10.287.3510:FF:000001">
    <property type="entry name" value="NADH-quinone oxidoreductase subunit K"/>
    <property type="match status" value="1"/>
</dbReference>
<evidence type="ECO:0000256" key="2">
    <source>
        <dbReference type="ARBA" id="ARBA00004141"/>
    </source>
</evidence>
<gene>
    <name evidence="12" type="primary">nuoK</name>
    <name evidence="13" type="ORF">Sps_03555</name>
</gene>
<dbReference type="EMBL" id="CP014782">
    <property type="protein sequence ID" value="AQS38682.1"/>
    <property type="molecule type" value="Genomic_DNA"/>
</dbReference>
<dbReference type="InterPro" id="IPR039428">
    <property type="entry name" value="NUOK/Mnh_C1-like"/>
</dbReference>
<dbReference type="Proteomes" id="UP000189545">
    <property type="component" value="Chromosome"/>
</dbReference>
<dbReference type="PANTHER" id="PTHR11434">
    <property type="entry name" value="NADH-UBIQUINONE OXIDOREDUCTASE SUBUNIT ND4L"/>
    <property type="match status" value="1"/>
</dbReference>
<keyword evidence="9 12" id="KW-0520">NAD</keyword>
<evidence type="ECO:0000256" key="3">
    <source>
        <dbReference type="ARBA" id="ARBA00010519"/>
    </source>
</evidence>
<organism evidence="13 14">
    <name type="scientific">Shewanella psychrophila</name>
    <dbReference type="NCBI Taxonomy" id="225848"/>
    <lineage>
        <taxon>Bacteria</taxon>
        <taxon>Pseudomonadati</taxon>
        <taxon>Pseudomonadota</taxon>
        <taxon>Gammaproteobacteria</taxon>
        <taxon>Alteromonadales</taxon>
        <taxon>Shewanellaceae</taxon>
        <taxon>Shewanella</taxon>
    </lineage>
</organism>
<keyword evidence="11 12" id="KW-0472">Membrane</keyword>
<dbReference type="NCBIfam" id="NF004319">
    <property type="entry name" value="PRK05715.1-1"/>
    <property type="match status" value="1"/>
</dbReference>
<dbReference type="HAMAP" id="MF_01456">
    <property type="entry name" value="NDH1_NuoK"/>
    <property type="match status" value="1"/>
</dbReference>
<name>A0A1S6HT60_9GAMM</name>
<dbReference type="AlphaFoldDB" id="A0A1S6HT60"/>
<comment type="subunit">
    <text evidence="12">NDH-1 is composed of 13 different subunits. Subunits NuoA, H, J, K, L, M, N constitute the membrane sector of the complex.</text>
</comment>